<reference evidence="9 10" key="1">
    <citation type="submission" date="2021-10" db="EMBL/GenBank/DDBJ databases">
        <title>Lutispora strain m25 sp. nov., a thermophilic, non-spore-forming bacterium isolated from a lab-scale methanogenic bioreactor digesting anaerobic sludge.</title>
        <authorList>
            <person name="El Houari A."/>
            <person name="Mcdonald J."/>
        </authorList>
    </citation>
    <scope>NUCLEOTIDE SEQUENCE [LARGE SCALE GENOMIC DNA]</scope>
    <source>
        <strain evidence="10">m25</strain>
    </source>
</reference>
<keyword evidence="10" id="KW-1185">Reference proteome</keyword>
<dbReference type="Gene3D" id="1.10.10.10">
    <property type="entry name" value="Winged helix-like DNA-binding domain superfamily/Winged helix DNA-binding domain"/>
    <property type="match status" value="1"/>
</dbReference>
<dbReference type="InterPro" id="IPR036390">
    <property type="entry name" value="WH_DNA-bd_sf"/>
</dbReference>
<keyword evidence="3 7" id="KW-0805">Transcription regulation</keyword>
<evidence type="ECO:0000259" key="8">
    <source>
        <dbReference type="SMART" id="SM00881"/>
    </source>
</evidence>
<evidence type="ECO:0000256" key="5">
    <source>
        <dbReference type="ARBA" id="ARBA00023125"/>
    </source>
</evidence>
<comment type="subunit">
    <text evidence="7">Homodimer.</text>
</comment>
<feature type="binding site" evidence="7">
    <location>
        <begin position="91"/>
        <end position="96"/>
    </location>
    <ligand>
        <name>NAD(+)</name>
        <dbReference type="ChEBI" id="CHEBI:57540"/>
    </ligand>
</feature>
<comment type="similarity">
    <text evidence="7">Belongs to the transcriptional regulatory Rex family.</text>
</comment>
<accession>A0ABT1NBP7</accession>
<dbReference type="InterPro" id="IPR022876">
    <property type="entry name" value="Tscrpt_rep_Rex"/>
</dbReference>
<feature type="domain" description="CoA-binding" evidence="8">
    <location>
        <begin position="80"/>
        <end position="181"/>
    </location>
</feature>
<comment type="function">
    <text evidence="7">Modulates transcription in response to changes in cellular NADH/NAD(+) redox state.</text>
</comment>
<dbReference type="NCBIfam" id="NF003995">
    <property type="entry name" value="PRK05472.2-4"/>
    <property type="match status" value="1"/>
</dbReference>
<evidence type="ECO:0000313" key="9">
    <source>
        <dbReference type="EMBL" id="MCQ1528667.1"/>
    </source>
</evidence>
<keyword evidence="5 7" id="KW-0238">DNA-binding</keyword>
<proteinExistence type="inferred from homology"/>
<dbReference type="InterPro" id="IPR003781">
    <property type="entry name" value="CoA-bd"/>
</dbReference>
<dbReference type="InterPro" id="IPR009718">
    <property type="entry name" value="Rex_DNA-bd_C_dom"/>
</dbReference>
<evidence type="ECO:0000256" key="1">
    <source>
        <dbReference type="ARBA" id="ARBA00022490"/>
    </source>
</evidence>
<evidence type="ECO:0000256" key="2">
    <source>
        <dbReference type="ARBA" id="ARBA00022491"/>
    </source>
</evidence>
<dbReference type="Proteomes" id="UP001651880">
    <property type="component" value="Unassembled WGS sequence"/>
</dbReference>
<evidence type="ECO:0000256" key="7">
    <source>
        <dbReference type="HAMAP-Rule" id="MF_01131"/>
    </source>
</evidence>
<dbReference type="Gene3D" id="3.40.50.720">
    <property type="entry name" value="NAD(P)-binding Rossmann-like Domain"/>
    <property type="match status" value="1"/>
</dbReference>
<dbReference type="SUPFAM" id="SSF46785">
    <property type="entry name" value="Winged helix' DNA-binding domain"/>
    <property type="match status" value="1"/>
</dbReference>
<protein>
    <recommendedName>
        <fullName evidence="7">Redox-sensing transcriptional repressor Rex</fullName>
    </recommendedName>
</protein>
<dbReference type="NCBIfam" id="NF003990">
    <property type="entry name" value="PRK05472.1-4"/>
    <property type="match status" value="1"/>
</dbReference>
<dbReference type="InterPro" id="IPR036388">
    <property type="entry name" value="WH-like_DNA-bd_sf"/>
</dbReference>
<dbReference type="PANTHER" id="PTHR35786:SF1">
    <property type="entry name" value="REDOX-SENSING TRANSCRIPTIONAL REPRESSOR REX 1"/>
    <property type="match status" value="1"/>
</dbReference>
<dbReference type="InterPro" id="IPR058236">
    <property type="entry name" value="Rex_actinobacterial-type"/>
</dbReference>
<dbReference type="NCBIfam" id="NF003993">
    <property type="entry name" value="PRK05472.2-2"/>
    <property type="match status" value="1"/>
</dbReference>
<evidence type="ECO:0000256" key="6">
    <source>
        <dbReference type="ARBA" id="ARBA00023163"/>
    </source>
</evidence>
<sequence length="218" mass="24449">MERFSSISMAVVRRLPKYHRYLSELKKNDVKRVSSQELSRITGFTASQIRQDLNCFGGFGQQGYGYNVDDLHQQISKILGLDKVYKTVIVGAGNLGQAIVNYTFFEKSGFVPQAIFDVNPRLIGLKINDIKVHDVENLESFVKDNGIDIGIICTPKSQCQKVAEALAKGGVQGIWNFAPSDVSVPDDIIVENVHLSESLFTISYLLKEREEVLKTKKY</sequence>
<dbReference type="RefSeq" id="WP_255226182.1">
    <property type="nucleotide sequence ID" value="NZ_JAJEKE010000002.1"/>
</dbReference>
<organism evidence="9 10">
    <name type="scientific">Lutispora saccharofermentans</name>
    <dbReference type="NCBI Taxonomy" id="3024236"/>
    <lineage>
        <taxon>Bacteria</taxon>
        <taxon>Bacillati</taxon>
        <taxon>Bacillota</taxon>
        <taxon>Clostridia</taxon>
        <taxon>Lutisporales</taxon>
        <taxon>Lutisporaceae</taxon>
        <taxon>Lutispora</taxon>
    </lineage>
</organism>
<dbReference type="NCBIfam" id="NF003996">
    <property type="entry name" value="PRK05472.2-5"/>
    <property type="match status" value="1"/>
</dbReference>
<dbReference type="SMART" id="SM00881">
    <property type="entry name" value="CoA_binding"/>
    <property type="match status" value="1"/>
</dbReference>
<dbReference type="SUPFAM" id="SSF51735">
    <property type="entry name" value="NAD(P)-binding Rossmann-fold domains"/>
    <property type="match status" value="1"/>
</dbReference>
<feature type="DNA-binding region" description="H-T-H motif" evidence="7">
    <location>
        <begin position="17"/>
        <end position="56"/>
    </location>
</feature>
<keyword evidence="4 7" id="KW-0520">NAD</keyword>
<dbReference type="Pfam" id="PF02629">
    <property type="entry name" value="CoA_binding"/>
    <property type="match status" value="1"/>
</dbReference>
<keyword evidence="2 7" id="KW-0678">Repressor</keyword>
<keyword evidence="1 7" id="KW-0963">Cytoplasm</keyword>
<evidence type="ECO:0000313" key="10">
    <source>
        <dbReference type="Proteomes" id="UP001651880"/>
    </source>
</evidence>
<comment type="caution">
    <text evidence="9">The sequence shown here is derived from an EMBL/GenBank/DDBJ whole genome shotgun (WGS) entry which is preliminary data.</text>
</comment>
<dbReference type="HAMAP" id="MF_01131">
    <property type="entry name" value="Rex"/>
    <property type="match status" value="1"/>
</dbReference>
<dbReference type="NCBIfam" id="NF003994">
    <property type="entry name" value="PRK05472.2-3"/>
    <property type="match status" value="1"/>
</dbReference>
<name>A0ABT1NBP7_9FIRM</name>
<dbReference type="EMBL" id="JAJEKE010000002">
    <property type="protein sequence ID" value="MCQ1528667.1"/>
    <property type="molecule type" value="Genomic_DNA"/>
</dbReference>
<dbReference type="NCBIfam" id="NF003989">
    <property type="entry name" value="PRK05472.1-3"/>
    <property type="match status" value="1"/>
</dbReference>
<gene>
    <name evidence="7" type="primary">rex</name>
    <name evidence="9" type="ORF">LJD61_03795</name>
</gene>
<dbReference type="InterPro" id="IPR036291">
    <property type="entry name" value="NAD(P)-bd_dom_sf"/>
</dbReference>
<dbReference type="PANTHER" id="PTHR35786">
    <property type="entry name" value="REDOX-SENSING TRANSCRIPTIONAL REPRESSOR REX"/>
    <property type="match status" value="1"/>
</dbReference>
<evidence type="ECO:0000256" key="3">
    <source>
        <dbReference type="ARBA" id="ARBA00023015"/>
    </source>
</evidence>
<comment type="subcellular location">
    <subcellularLocation>
        <location evidence="7">Cytoplasm</location>
    </subcellularLocation>
</comment>
<keyword evidence="6 7" id="KW-0804">Transcription</keyword>
<dbReference type="Pfam" id="PF06971">
    <property type="entry name" value="Put_DNA-bind_N"/>
    <property type="match status" value="1"/>
</dbReference>
<evidence type="ECO:0000256" key="4">
    <source>
        <dbReference type="ARBA" id="ARBA00023027"/>
    </source>
</evidence>